<dbReference type="SUPFAM" id="SSF56053">
    <property type="entry name" value="Ribosomal protein L6"/>
    <property type="match status" value="1"/>
</dbReference>
<keyword evidence="3" id="KW-1185">Reference proteome</keyword>
<feature type="non-terminal residue" evidence="2">
    <location>
        <position position="59"/>
    </location>
</feature>
<name>A0A9P6SS79_9FUNG</name>
<evidence type="ECO:0000313" key="3">
    <source>
        <dbReference type="Proteomes" id="UP000703661"/>
    </source>
</evidence>
<dbReference type="Proteomes" id="UP000703661">
    <property type="component" value="Unassembled WGS sequence"/>
</dbReference>
<dbReference type="InterPro" id="IPR020040">
    <property type="entry name" value="Ribosomal_uL6_a/b-dom"/>
</dbReference>
<feature type="domain" description="Large ribosomal subunit protein uL6 alpha-beta" evidence="1">
    <location>
        <begin position="12"/>
        <end position="46"/>
    </location>
</feature>
<dbReference type="EMBL" id="JAAAID010003799">
    <property type="protein sequence ID" value="KAF9995765.1"/>
    <property type="molecule type" value="Genomic_DNA"/>
</dbReference>
<dbReference type="AlphaFoldDB" id="A0A9P6SS79"/>
<sequence>MKDIYKEEILPIPAGVTVEVKARNVKVTGPRGTLEKNFRHAEMDIVKLDTDRLRLVVWH</sequence>
<dbReference type="GO" id="GO:0003735">
    <property type="term" value="F:structural constituent of ribosome"/>
    <property type="evidence" value="ECO:0007669"/>
    <property type="project" value="InterPro"/>
</dbReference>
<dbReference type="Gene3D" id="3.90.930.12">
    <property type="entry name" value="Ribosomal protein L6, alpha-beta domain"/>
    <property type="match status" value="1"/>
</dbReference>
<reference evidence="2" key="1">
    <citation type="journal article" date="2020" name="Fungal Divers.">
        <title>Resolving the Mortierellaceae phylogeny through synthesis of multi-gene phylogenetics and phylogenomics.</title>
        <authorList>
            <person name="Vandepol N."/>
            <person name="Liber J."/>
            <person name="Desiro A."/>
            <person name="Na H."/>
            <person name="Kennedy M."/>
            <person name="Barry K."/>
            <person name="Grigoriev I.V."/>
            <person name="Miller A.N."/>
            <person name="O'Donnell K."/>
            <person name="Stajich J.E."/>
            <person name="Bonito G."/>
        </authorList>
    </citation>
    <scope>NUCLEOTIDE SEQUENCE</scope>
    <source>
        <strain evidence="2">NRRL 2769</strain>
    </source>
</reference>
<comment type="caution">
    <text evidence="2">The sequence shown here is derived from an EMBL/GenBank/DDBJ whole genome shotgun (WGS) entry which is preliminary data.</text>
</comment>
<accession>A0A9P6SS79</accession>
<dbReference type="Pfam" id="PF00347">
    <property type="entry name" value="Ribosomal_L6"/>
    <property type="match status" value="1"/>
</dbReference>
<organism evidence="2 3">
    <name type="scientific">Entomortierella chlamydospora</name>
    <dbReference type="NCBI Taxonomy" id="101097"/>
    <lineage>
        <taxon>Eukaryota</taxon>
        <taxon>Fungi</taxon>
        <taxon>Fungi incertae sedis</taxon>
        <taxon>Mucoromycota</taxon>
        <taxon>Mortierellomycotina</taxon>
        <taxon>Mortierellomycetes</taxon>
        <taxon>Mortierellales</taxon>
        <taxon>Mortierellaceae</taxon>
        <taxon>Entomortierella</taxon>
    </lineage>
</organism>
<protein>
    <recommendedName>
        <fullName evidence="1">Large ribosomal subunit protein uL6 alpha-beta domain-containing protein</fullName>
    </recommendedName>
</protein>
<dbReference type="GO" id="GO:0019843">
    <property type="term" value="F:rRNA binding"/>
    <property type="evidence" value="ECO:0007669"/>
    <property type="project" value="InterPro"/>
</dbReference>
<dbReference type="InterPro" id="IPR036789">
    <property type="entry name" value="Ribosomal_uL6-like_a/b-dom_sf"/>
</dbReference>
<proteinExistence type="predicted"/>
<dbReference type="GO" id="GO:0005840">
    <property type="term" value="C:ribosome"/>
    <property type="evidence" value="ECO:0007669"/>
    <property type="project" value="InterPro"/>
</dbReference>
<evidence type="ECO:0000259" key="1">
    <source>
        <dbReference type="Pfam" id="PF00347"/>
    </source>
</evidence>
<evidence type="ECO:0000313" key="2">
    <source>
        <dbReference type="EMBL" id="KAF9995765.1"/>
    </source>
</evidence>
<dbReference type="GO" id="GO:0006412">
    <property type="term" value="P:translation"/>
    <property type="evidence" value="ECO:0007669"/>
    <property type="project" value="InterPro"/>
</dbReference>
<gene>
    <name evidence="2" type="ORF">BGZ80_007419</name>
</gene>